<dbReference type="GeneID" id="91100630"/>
<evidence type="ECO:0000256" key="3">
    <source>
        <dbReference type="ARBA" id="ARBA00022679"/>
    </source>
</evidence>
<evidence type="ECO:0000256" key="1">
    <source>
        <dbReference type="ARBA" id="ARBA00005664"/>
    </source>
</evidence>
<keyword evidence="3" id="KW-0808">Transferase</keyword>
<gene>
    <name evidence="4" type="ORF">V865_001826</name>
</gene>
<protein>
    <recommendedName>
        <fullName evidence="6">Nucleotide-diphospho-sugar transferase domain-containing protein</fullName>
    </recommendedName>
</protein>
<dbReference type="PANTHER" id="PTHR31306">
    <property type="entry name" value="ALPHA-1,6-MANNOSYLTRANSFERASE MNN11-RELATED"/>
    <property type="match status" value="1"/>
</dbReference>
<dbReference type="Gene3D" id="3.90.550.10">
    <property type="entry name" value="Spore Coat Polysaccharide Biosynthesis Protein SpsA, Chain A"/>
    <property type="match status" value="1"/>
</dbReference>
<accession>A0AAX4KBL9</accession>
<dbReference type="GO" id="GO:0000139">
    <property type="term" value="C:Golgi membrane"/>
    <property type="evidence" value="ECO:0007669"/>
    <property type="project" value="TreeGrafter"/>
</dbReference>
<reference evidence="4 5" key="1">
    <citation type="submission" date="2024-01" db="EMBL/GenBank/DDBJ databases">
        <title>Comparative genomics of Cryptococcus and Kwoniella reveals pathogenesis evolution and contrasting modes of karyotype evolution via chromosome fusion or intercentromeric recombination.</title>
        <authorList>
            <person name="Coelho M.A."/>
            <person name="David-Palma M."/>
            <person name="Shea T."/>
            <person name="Bowers K."/>
            <person name="McGinley-Smith S."/>
            <person name="Mohammad A.W."/>
            <person name="Gnirke A."/>
            <person name="Yurkov A.M."/>
            <person name="Nowrousian M."/>
            <person name="Sun S."/>
            <person name="Cuomo C.A."/>
            <person name="Heitman J."/>
        </authorList>
    </citation>
    <scope>NUCLEOTIDE SEQUENCE [LARGE SCALE GENOMIC DNA]</scope>
    <source>
        <strain evidence="4 5">PYCC6329</strain>
    </source>
</reference>
<dbReference type="Proteomes" id="UP001358614">
    <property type="component" value="Chromosome 1"/>
</dbReference>
<dbReference type="EMBL" id="CP144089">
    <property type="protein sequence ID" value="WWD03770.1"/>
    <property type="molecule type" value="Genomic_DNA"/>
</dbReference>
<dbReference type="InterPro" id="IPR029044">
    <property type="entry name" value="Nucleotide-diphossugar_trans"/>
</dbReference>
<proteinExistence type="inferred from homology"/>
<keyword evidence="2" id="KW-0328">Glycosyltransferase</keyword>
<evidence type="ECO:0000313" key="5">
    <source>
        <dbReference type="Proteomes" id="UP001358614"/>
    </source>
</evidence>
<dbReference type="PANTHER" id="PTHR31306:SF8">
    <property type="entry name" value="GLYCOSYLTRANSFERASE FAMILY 34 PROTEIN"/>
    <property type="match status" value="1"/>
</dbReference>
<dbReference type="GO" id="GO:0016757">
    <property type="term" value="F:glycosyltransferase activity"/>
    <property type="evidence" value="ECO:0007669"/>
    <property type="project" value="UniProtKB-KW"/>
</dbReference>
<sequence>MNKIYALYKIFKEELKKDEKERYDWIFMTDIDTIISNPSIPIHFLLPPPTLDPPPMFLGNQDHNGFNAGVLIFRIHPHTLTLLQWVINEFEKSLERLKEGELPRNDQVLLSTALNQPELGYSKGFYKIPKNWFNAYFLGQGDVQLQVHLVNRLEYEYRFTPVIEENFRKLREAQELLRRSGKNGDGHGRGLDLMYDYELAWRTGEEYWKDAKNGIENMKFLWD</sequence>
<comment type="similarity">
    <text evidence="1">Belongs to the glycosyltransferase 34 family.</text>
</comment>
<evidence type="ECO:0008006" key="6">
    <source>
        <dbReference type="Google" id="ProtNLM"/>
    </source>
</evidence>
<evidence type="ECO:0000256" key="2">
    <source>
        <dbReference type="ARBA" id="ARBA00022676"/>
    </source>
</evidence>
<organism evidence="4 5">
    <name type="scientific">Kwoniella europaea PYCC6329</name>
    <dbReference type="NCBI Taxonomy" id="1423913"/>
    <lineage>
        <taxon>Eukaryota</taxon>
        <taxon>Fungi</taxon>
        <taxon>Dikarya</taxon>
        <taxon>Basidiomycota</taxon>
        <taxon>Agaricomycotina</taxon>
        <taxon>Tremellomycetes</taxon>
        <taxon>Tremellales</taxon>
        <taxon>Cryptococcaceae</taxon>
        <taxon>Kwoniella</taxon>
    </lineage>
</organism>
<name>A0AAX4KBL9_9TREE</name>
<evidence type="ECO:0000313" key="4">
    <source>
        <dbReference type="EMBL" id="WWD03770.1"/>
    </source>
</evidence>
<keyword evidence="5" id="KW-1185">Reference proteome</keyword>
<dbReference type="AlphaFoldDB" id="A0AAX4KBL9"/>
<dbReference type="InterPro" id="IPR008630">
    <property type="entry name" value="Glyco_trans_34"/>
</dbReference>
<dbReference type="RefSeq" id="XP_066081737.1">
    <property type="nucleotide sequence ID" value="XM_066225640.1"/>
</dbReference>
<dbReference type="KEGG" id="ker:91100630"/>
<dbReference type="GO" id="GO:0006487">
    <property type="term" value="P:protein N-linked glycosylation"/>
    <property type="evidence" value="ECO:0007669"/>
    <property type="project" value="TreeGrafter"/>
</dbReference>